<dbReference type="OrthoDB" id="3237509at2"/>
<feature type="domain" description="HTH marR-type" evidence="1">
    <location>
        <begin position="37"/>
        <end position="172"/>
    </location>
</feature>
<dbReference type="EMBL" id="VIGX01000005">
    <property type="protein sequence ID" value="TWS28906.1"/>
    <property type="molecule type" value="Genomic_DNA"/>
</dbReference>
<protein>
    <submittedName>
        <fullName evidence="2">MarR family transcriptional regulator</fullName>
    </submittedName>
</protein>
<accession>A0A5C5S0G9</accession>
<evidence type="ECO:0000313" key="3">
    <source>
        <dbReference type="Proteomes" id="UP000319375"/>
    </source>
</evidence>
<proteinExistence type="predicted"/>
<evidence type="ECO:0000313" key="2">
    <source>
        <dbReference type="EMBL" id="TWS28906.1"/>
    </source>
</evidence>
<dbReference type="InterPro" id="IPR000835">
    <property type="entry name" value="HTH_MarR-typ"/>
</dbReference>
<dbReference type="PRINTS" id="PR00598">
    <property type="entry name" value="HTHMARR"/>
</dbReference>
<evidence type="ECO:0000259" key="1">
    <source>
        <dbReference type="PROSITE" id="PS50995"/>
    </source>
</evidence>
<dbReference type="Proteomes" id="UP000319375">
    <property type="component" value="Unassembled WGS sequence"/>
</dbReference>
<sequence length="173" mass="19075">MIHHLTILVKRYPRPVQDVDAAMAQWHTEYPDLDTLPMSVIGRLANLEAAGRAAIEVPLEHEGLRRGEFDVLATLRRCGAPYALSPASLADQLLITRAGLTSRLDRLETAGLVARSPNPADGRGKTVTLTAHGRRLVERVLPGHVERERELLSALTREELQTLDALLRRLTAG</sequence>
<comment type="caution">
    <text evidence="2">The sequence shown here is derived from an EMBL/GenBank/DDBJ whole genome shotgun (WGS) entry which is preliminary data.</text>
</comment>
<dbReference type="InterPro" id="IPR036390">
    <property type="entry name" value="WH_DNA-bd_sf"/>
</dbReference>
<dbReference type="GO" id="GO:0006950">
    <property type="term" value="P:response to stress"/>
    <property type="evidence" value="ECO:0007669"/>
    <property type="project" value="TreeGrafter"/>
</dbReference>
<dbReference type="InterPro" id="IPR039422">
    <property type="entry name" value="MarR/SlyA-like"/>
</dbReference>
<dbReference type="SMART" id="SM00347">
    <property type="entry name" value="HTH_MARR"/>
    <property type="match status" value="1"/>
</dbReference>
<name>A0A5C5S0G9_9ACTN</name>
<dbReference type="Pfam" id="PF12802">
    <property type="entry name" value="MarR_2"/>
    <property type="match status" value="1"/>
</dbReference>
<organism evidence="2 3">
    <name type="scientific">Tsukamurella conjunctivitidis</name>
    <dbReference type="NCBI Taxonomy" id="2592068"/>
    <lineage>
        <taxon>Bacteria</taxon>
        <taxon>Bacillati</taxon>
        <taxon>Actinomycetota</taxon>
        <taxon>Actinomycetes</taxon>
        <taxon>Mycobacteriales</taxon>
        <taxon>Tsukamurellaceae</taxon>
        <taxon>Tsukamurella</taxon>
    </lineage>
</organism>
<keyword evidence="3" id="KW-1185">Reference proteome</keyword>
<dbReference type="InterPro" id="IPR036388">
    <property type="entry name" value="WH-like_DNA-bd_sf"/>
</dbReference>
<dbReference type="PROSITE" id="PS50995">
    <property type="entry name" value="HTH_MARR_2"/>
    <property type="match status" value="1"/>
</dbReference>
<dbReference type="SUPFAM" id="SSF46785">
    <property type="entry name" value="Winged helix' DNA-binding domain"/>
    <property type="match status" value="1"/>
</dbReference>
<dbReference type="Gene3D" id="1.10.10.10">
    <property type="entry name" value="Winged helix-like DNA-binding domain superfamily/Winged helix DNA-binding domain"/>
    <property type="match status" value="1"/>
</dbReference>
<dbReference type="PANTHER" id="PTHR33164">
    <property type="entry name" value="TRANSCRIPTIONAL REGULATOR, MARR FAMILY"/>
    <property type="match status" value="1"/>
</dbReference>
<dbReference type="AlphaFoldDB" id="A0A5C5S0G9"/>
<gene>
    <name evidence="2" type="ORF">FK530_12050</name>
</gene>
<dbReference type="GO" id="GO:0003700">
    <property type="term" value="F:DNA-binding transcription factor activity"/>
    <property type="evidence" value="ECO:0007669"/>
    <property type="project" value="InterPro"/>
</dbReference>
<dbReference type="PANTHER" id="PTHR33164:SF104">
    <property type="entry name" value="TRANSCRIPTIONAL REGULATORY PROTEIN"/>
    <property type="match status" value="1"/>
</dbReference>
<reference evidence="2 3" key="1">
    <citation type="submission" date="2019-06" db="EMBL/GenBank/DDBJ databases">
        <title>Tsukamurella conjunctivitidis sp. nov., Tsukamurella assacharolytica sp. nov. and Tsukamurella sputae sp. nov. isolated from patients with conjunctivitis, bacteraemia (lymphoma) and respiratory infection (sputum) in Hong Kong.</title>
        <authorList>
            <person name="Teng J.L.L."/>
            <person name="Lee H.H."/>
            <person name="Fong J.Y.H."/>
            <person name="Fok K.M.N."/>
            <person name="Lau S.K.P."/>
            <person name="Woo P.C.Y."/>
        </authorList>
    </citation>
    <scope>NUCLEOTIDE SEQUENCE [LARGE SCALE GENOMIC DNA]</scope>
    <source>
        <strain evidence="2 3">HKU72</strain>
    </source>
</reference>